<evidence type="ECO:0000313" key="5">
    <source>
        <dbReference type="Proteomes" id="UP000316292"/>
    </source>
</evidence>
<dbReference type="Proteomes" id="UP000316292">
    <property type="component" value="Unassembled WGS sequence"/>
</dbReference>
<protein>
    <submittedName>
        <fullName evidence="4">M1 family metallopeptidase</fullName>
    </submittedName>
</protein>
<dbReference type="Pfam" id="PF01433">
    <property type="entry name" value="Peptidase_M1"/>
    <property type="match status" value="1"/>
</dbReference>
<dbReference type="Gene3D" id="1.10.390.10">
    <property type="entry name" value="Neutral Protease Domain 2"/>
    <property type="match status" value="1"/>
</dbReference>
<feature type="binding site" evidence="1">
    <location>
        <position position="381"/>
    </location>
    <ligand>
        <name>Zn(2+)</name>
        <dbReference type="ChEBI" id="CHEBI:29105"/>
        <note>catalytic</note>
    </ligand>
</feature>
<dbReference type="EMBL" id="VBOR01000063">
    <property type="protein sequence ID" value="TMQ48927.1"/>
    <property type="molecule type" value="Genomic_DNA"/>
</dbReference>
<feature type="binding site" evidence="1">
    <location>
        <position position="377"/>
    </location>
    <ligand>
        <name>Zn(2+)</name>
        <dbReference type="ChEBI" id="CHEBI:29105"/>
        <note>catalytic</note>
    </ligand>
</feature>
<proteinExistence type="predicted"/>
<name>A0A538SC42_UNCEI</name>
<accession>A0A538SC42</accession>
<evidence type="ECO:0000313" key="4">
    <source>
        <dbReference type="EMBL" id="TMQ48927.1"/>
    </source>
</evidence>
<dbReference type="PANTHER" id="PTHR45726">
    <property type="entry name" value="LEUKOTRIENE A-4 HYDROLASE"/>
    <property type="match status" value="1"/>
</dbReference>
<dbReference type="CDD" id="cd09604">
    <property type="entry name" value="M1_APN_like"/>
    <property type="match status" value="1"/>
</dbReference>
<dbReference type="InterPro" id="IPR014782">
    <property type="entry name" value="Peptidase_M1_dom"/>
</dbReference>
<evidence type="ECO:0000256" key="1">
    <source>
        <dbReference type="PIRSR" id="PIRSR634015-3"/>
    </source>
</evidence>
<feature type="domain" description="Peptidase M1 membrane alanine aminopeptidase" evidence="3">
    <location>
        <begin position="322"/>
        <end position="533"/>
    </location>
</feature>
<evidence type="ECO:0000259" key="3">
    <source>
        <dbReference type="Pfam" id="PF01433"/>
    </source>
</evidence>
<evidence type="ECO:0000256" key="2">
    <source>
        <dbReference type="SAM" id="SignalP"/>
    </source>
</evidence>
<organism evidence="4 5">
    <name type="scientific">Eiseniibacteriota bacterium</name>
    <dbReference type="NCBI Taxonomy" id="2212470"/>
    <lineage>
        <taxon>Bacteria</taxon>
        <taxon>Candidatus Eiseniibacteriota</taxon>
    </lineage>
</organism>
<keyword evidence="1" id="KW-0479">Metal-binding</keyword>
<gene>
    <name evidence="4" type="ORF">E6K71_06235</name>
</gene>
<dbReference type="InterPro" id="IPR034015">
    <property type="entry name" value="M1_LTA4H"/>
</dbReference>
<keyword evidence="1" id="KW-0862">Zinc</keyword>
<dbReference type="GO" id="GO:0008237">
    <property type="term" value="F:metallopeptidase activity"/>
    <property type="evidence" value="ECO:0007669"/>
    <property type="project" value="InterPro"/>
</dbReference>
<feature type="chain" id="PRO_5021987478" evidence="2">
    <location>
        <begin position="27"/>
        <end position="945"/>
    </location>
</feature>
<feature type="binding site" evidence="1">
    <location>
        <position position="400"/>
    </location>
    <ligand>
        <name>Zn(2+)</name>
        <dbReference type="ChEBI" id="CHEBI:29105"/>
        <note>catalytic</note>
    </ligand>
</feature>
<keyword evidence="2" id="KW-0732">Signal</keyword>
<dbReference type="GO" id="GO:0008270">
    <property type="term" value="F:zinc ion binding"/>
    <property type="evidence" value="ECO:0007669"/>
    <property type="project" value="InterPro"/>
</dbReference>
<feature type="signal peptide" evidence="2">
    <location>
        <begin position="1"/>
        <end position="26"/>
    </location>
</feature>
<dbReference type="InterPro" id="IPR027268">
    <property type="entry name" value="Peptidase_M4/M1_CTD_sf"/>
</dbReference>
<comment type="cofactor">
    <cofactor evidence="1">
        <name>Zn(2+)</name>
        <dbReference type="ChEBI" id="CHEBI:29105"/>
    </cofactor>
    <text evidence="1">Binds 1 zinc ion per subunit.</text>
</comment>
<reference evidence="4 5" key="1">
    <citation type="journal article" date="2019" name="Nat. Microbiol.">
        <title>Mediterranean grassland soil C-N compound turnover is dependent on rainfall and depth, and is mediated by genomically divergent microorganisms.</title>
        <authorList>
            <person name="Diamond S."/>
            <person name="Andeer P.F."/>
            <person name="Li Z."/>
            <person name="Crits-Christoph A."/>
            <person name="Burstein D."/>
            <person name="Anantharaman K."/>
            <person name="Lane K.R."/>
            <person name="Thomas B.C."/>
            <person name="Pan C."/>
            <person name="Northen T.R."/>
            <person name="Banfield J.F."/>
        </authorList>
    </citation>
    <scope>NUCLEOTIDE SEQUENCE [LARGE SCALE GENOMIC DNA]</scope>
    <source>
        <strain evidence="4">WS_1</strain>
    </source>
</reference>
<comment type="caution">
    <text evidence="4">The sequence shown here is derived from an EMBL/GenBank/DDBJ whole genome shotgun (WGS) entry which is preliminary data.</text>
</comment>
<sequence>MTPPRNPLLAVLALALVTGAPAPALAEHTPGVPGWQQDVHYSISASYTPAKFEIAGRETLAYWNLSPDTLSELYFHLYLNAYRPGSHMARHDAYFEDWKIENLPSRRRGSETIDGVTLLRGDPLPVQVDDTIAGIALPSVLAPGESVIVCLAFRSVIPDVPERMGRSGKGIFAAQWFPKVCAYDRFGWHAEQHLGSEFYGDFGAYDVRITLPGSFLLAHTGTLVNGAEVLPDSIRARLEAPGDSAVTIWDRSGAAAPGDSAGRRAYELPRTWVVHADSVHDFAWACDEKWIWRRARWNGIQIYTFHRKGDSKRWYDMAGEGARMMEVLNHRFGPYPYPTFSFVEEPIGAGGVEFPNVVWITPRRSAIARRLEYLFAHELAHNWFYGMVGSNETAQAFLDEGLTSYSETAIMETLYGREGNLTIPRTPRWLYPPDDSRRTAWRSYLEFQASGIEEPVLTHSDRFKNPAAYYPSVYHKTNVGLWTLRSIAGTDRFDAAMREYFAIWRFHHPYAEDFFASMNHALGQSYDWFWDGWIVRTDRMDLKLRKMRVARDGTDYQAELEIQSRGGIDPPVPVRFRGSGGHEVLRTIPRDVFLGAAGDGRYRTTLPFRPSEAELDPDLTLPDVSWSDNSTRWRLRLQPMLDNWHSSPMPIGKTLLLWRPDLWYQTEDGVQGGLAFDASTVRWEHALHGLAGVGARKPRPFADFEGRFRALSADPKGIVRARAYNIDGHRGAQLLFSKALGSRIERGFRWTLAAGVDLDRLYDRAVPRRPSEWSDGGHGNLELQVSSTRNFRRVRWSGAMRLRTDLLSEGASYSSIYGTMTGDVSVIPKFPLLLRASAGRVRGDQVPPEERFYLAGAGPRGEWASRWFRSRGTIPTPLFADVGKVSENKLDWSDLAADCGVGFRTKPLVRNHLVLRTDLPLWRTPTLPGERPWKLRAVFSVGEAF</sequence>
<dbReference type="PANTHER" id="PTHR45726:SF3">
    <property type="entry name" value="LEUKOTRIENE A-4 HYDROLASE"/>
    <property type="match status" value="1"/>
</dbReference>
<dbReference type="SUPFAM" id="SSF55486">
    <property type="entry name" value="Metalloproteases ('zincins'), catalytic domain"/>
    <property type="match status" value="1"/>
</dbReference>
<dbReference type="AlphaFoldDB" id="A0A538SC42"/>